<evidence type="ECO:0000313" key="2">
    <source>
        <dbReference type="Proteomes" id="UP001231616"/>
    </source>
</evidence>
<sequence length="292" mass="32897">MINILQLSVLLPLLWPHSSSLDTPLHCFDVEAGPSDYIVQSSGQIYRQSSAGQLLSEPVLLADLSDSGWHFSAHHKAVQSWLPVTVLGAQQHFEQLILLARDPSGQFDQLVIVRIFPQQKTVWQFADLQPHLSDDVVAGAVLPSQPDTVESLWQQVQQAPGWWRPLPGWAVQLPQLYAGMLYIASTSEQQTSSCPDYPLDLSVKVIHMHSGHKTKPEVEITVPHTGPLHWQLRVTPEQQISVWLEQDAQAWQLDAALQQITAECLDCYQTLDLSQWPQQIEVATFWYEEGAY</sequence>
<gene>
    <name evidence="1" type="ORF">Q3O60_11655</name>
</gene>
<proteinExistence type="predicted"/>
<keyword evidence="2" id="KW-1185">Reference proteome</keyword>
<organism evidence="1 2">
    <name type="scientific">Alkalimonas collagenimarina</name>
    <dbReference type="NCBI Taxonomy" id="400390"/>
    <lineage>
        <taxon>Bacteria</taxon>
        <taxon>Pseudomonadati</taxon>
        <taxon>Pseudomonadota</taxon>
        <taxon>Gammaproteobacteria</taxon>
        <taxon>Alkalimonas</taxon>
    </lineage>
</organism>
<name>A0ABT9H0P8_9GAMM</name>
<dbReference type="RefSeq" id="WP_305894113.1">
    <property type="nucleotide sequence ID" value="NZ_JAUZVZ010000015.1"/>
</dbReference>
<comment type="caution">
    <text evidence="1">The sequence shown here is derived from an EMBL/GenBank/DDBJ whole genome shotgun (WGS) entry which is preliminary data.</text>
</comment>
<dbReference type="Proteomes" id="UP001231616">
    <property type="component" value="Unassembled WGS sequence"/>
</dbReference>
<accession>A0ABT9H0P8</accession>
<reference evidence="1 2" key="1">
    <citation type="submission" date="2023-08" db="EMBL/GenBank/DDBJ databases">
        <authorList>
            <person name="Joshi A."/>
            <person name="Thite S."/>
        </authorList>
    </citation>
    <scope>NUCLEOTIDE SEQUENCE [LARGE SCALE GENOMIC DNA]</scope>
    <source>
        <strain evidence="1 2">AC40</strain>
    </source>
</reference>
<dbReference type="EMBL" id="JAUZVZ010000015">
    <property type="protein sequence ID" value="MDP4536848.1"/>
    <property type="molecule type" value="Genomic_DNA"/>
</dbReference>
<protein>
    <submittedName>
        <fullName evidence="1">Uncharacterized protein</fullName>
    </submittedName>
</protein>
<evidence type="ECO:0000313" key="1">
    <source>
        <dbReference type="EMBL" id="MDP4536848.1"/>
    </source>
</evidence>